<dbReference type="PROSITE" id="PS01302">
    <property type="entry name" value="UPF0758"/>
    <property type="match status" value="1"/>
</dbReference>
<proteinExistence type="inferred from homology"/>
<dbReference type="CDD" id="cd08071">
    <property type="entry name" value="MPN_DUF2466"/>
    <property type="match status" value="1"/>
</dbReference>
<evidence type="ECO:0000259" key="7">
    <source>
        <dbReference type="PROSITE" id="PS50249"/>
    </source>
</evidence>
<feature type="domain" description="MPN" evidence="7">
    <location>
        <begin position="110"/>
        <end position="232"/>
    </location>
</feature>
<comment type="similarity">
    <text evidence="6">Belongs to the UPF0758 family.</text>
</comment>
<dbReference type="SUPFAM" id="SSF47781">
    <property type="entry name" value="RuvA domain 2-like"/>
    <property type="match status" value="1"/>
</dbReference>
<evidence type="ECO:0000256" key="4">
    <source>
        <dbReference type="ARBA" id="ARBA00022833"/>
    </source>
</evidence>
<keyword evidence="1" id="KW-0645">Protease</keyword>
<dbReference type="InterPro" id="IPR001405">
    <property type="entry name" value="UPF0758"/>
</dbReference>
<dbReference type="InterPro" id="IPR025657">
    <property type="entry name" value="RadC_JAB"/>
</dbReference>
<dbReference type="InterPro" id="IPR037518">
    <property type="entry name" value="MPN"/>
</dbReference>
<dbReference type="Proteomes" id="UP000334340">
    <property type="component" value="Unassembled WGS sequence"/>
</dbReference>
<evidence type="ECO:0000256" key="1">
    <source>
        <dbReference type="ARBA" id="ARBA00022670"/>
    </source>
</evidence>
<keyword evidence="3" id="KW-0378">Hydrolase</keyword>
<evidence type="ECO:0000256" key="2">
    <source>
        <dbReference type="ARBA" id="ARBA00022723"/>
    </source>
</evidence>
<sequence length="245" mass="26759">MGPKQRYTSAIKAWPMEERPRERLLAHGSSALTTAELLAILLRTGTGGQSAVELARSLLEKSGGLRELDGKSAEELQEAKGLGLAKIAQLKAALELGRRLMAEEKKVLGAVTSSKEVYEWLRPQMQGLAKEVFKVLLLNGNNEVLESVTASEGSLTESPVYLRDLVNLANRHRAAALIVAHNHPSGNPRPSSTDKSLTEELVVMGRLMKIGVLDHVIIGDGRYYSFADEGLIEQYGTAFDGRRTR</sequence>
<dbReference type="Pfam" id="PF20582">
    <property type="entry name" value="UPF0758_N"/>
    <property type="match status" value="1"/>
</dbReference>
<evidence type="ECO:0000313" key="9">
    <source>
        <dbReference type="Proteomes" id="UP000334340"/>
    </source>
</evidence>
<keyword evidence="4" id="KW-0862">Zinc</keyword>
<dbReference type="PANTHER" id="PTHR30471:SF3">
    <property type="entry name" value="UPF0758 PROTEIN YEES-RELATED"/>
    <property type="match status" value="1"/>
</dbReference>
<gene>
    <name evidence="8" type="ORF">MELA_00679</name>
</gene>
<dbReference type="InterPro" id="IPR046778">
    <property type="entry name" value="UPF0758_N"/>
</dbReference>
<keyword evidence="9" id="KW-1185">Reference proteome</keyword>
<evidence type="ECO:0000313" key="8">
    <source>
        <dbReference type="EMBL" id="VUZ84308.1"/>
    </source>
</evidence>
<dbReference type="GO" id="GO:0046872">
    <property type="term" value="F:metal ion binding"/>
    <property type="evidence" value="ECO:0007669"/>
    <property type="project" value="UniProtKB-KW"/>
</dbReference>
<dbReference type="PANTHER" id="PTHR30471">
    <property type="entry name" value="DNA REPAIR PROTEIN RADC"/>
    <property type="match status" value="1"/>
</dbReference>
<keyword evidence="5" id="KW-0482">Metalloprotease</keyword>
<dbReference type="AlphaFoldDB" id="A0A564ZIE3"/>
<reference evidence="8 9" key="1">
    <citation type="submission" date="2019-07" db="EMBL/GenBank/DDBJ databases">
        <authorList>
            <person name="Cremers G."/>
        </authorList>
    </citation>
    <scope>NUCLEOTIDE SEQUENCE [LARGE SCALE GENOMIC DNA]</scope>
</reference>
<dbReference type="NCBIfam" id="TIGR00608">
    <property type="entry name" value="radc"/>
    <property type="match status" value="1"/>
</dbReference>
<evidence type="ECO:0000256" key="6">
    <source>
        <dbReference type="RuleBase" id="RU003797"/>
    </source>
</evidence>
<dbReference type="Pfam" id="PF04002">
    <property type="entry name" value="RadC"/>
    <property type="match status" value="1"/>
</dbReference>
<dbReference type="InterPro" id="IPR010994">
    <property type="entry name" value="RuvA_2-like"/>
</dbReference>
<dbReference type="Gene3D" id="3.40.140.10">
    <property type="entry name" value="Cytidine Deaminase, domain 2"/>
    <property type="match status" value="1"/>
</dbReference>
<evidence type="ECO:0000256" key="3">
    <source>
        <dbReference type="ARBA" id="ARBA00022801"/>
    </source>
</evidence>
<organism evidence="8 9">
    <name type="scientific">Candidatus Methylomirabilis lanthanidiphila</name>
    <dbReference type="NCBI Taxonomy" id="2211376"/>
    <lineage>
        <taxon>Bacteria</taxon>
        <taxon>Candidatus Methylomirabilota</taxon>
        <taxon>Candidatus Methylomirabilia</taxon>
        <taxon>Candidatus Methylomirabilales</taxon>
        <taxon>Candidatus Methylomirabilaceae</taxon>
        <taxon>Candidatus Methylomirabilis</taxon>
    </lineage>
</organism>
<name>A0A564ZIE3_9BACT</name>
<dbReference type="NCBIfam" id="NF000642">
    <property type="entry name" value="PRK00024.1"/>
    <property type="match status" value="1"/>
</dbReference>
<dbReference type="InterPro" id="IPR020891">
    <property type="entry name" value="UPF0758_CS"/>
</dbReference>
<accession>A0A564ZIE3</accession>
<dbReference type="GO" id="GO:0008237">
    <property type="term" value="F:metallopeptidase activity"/>
    <property type="evidence" value="ECO:0007669"/>
    <property type="project" value="UniProtKB-KW"/>
</dbReference>
<dbReference type="GO" id="GO:0006508">
    <property type="term" value="P:proteolysis"/>
    <property type="evidence" value="ECO:0007669"/>
    <property type="project" value="UniProtKB-KW"/>
</dbReference>
<keyword evidence="2" id="KW-0479">Metal-binding</keyword>
<evidence type="ECO:0000256" key="5">
    <source>
        <dbReference type="ARBA" id="ARBA00023049"/>
    </source>
</evidence>
<dbReference type="PROSITE" id="PS50249">
    <property type="entry name" value="MPN"/>
    <property type="match status" value="1"/>
</dbReference>
<dbReference type="EMBL" id="CABIKM010000011">
    <property type="protein sequence ID" value="VUZ84308.1"/>
    <property type="molecule type" value="Genomic_DNA"/>
</dbReference>
<dbReference type="SUPFAM" id="SSF102712">
    <property type="entry name" value="JAB1/MPN domain"/>
    <property type="match status" value="1"/>
</dbReference>
<protein>
    <submittedName>
        <fullName evidence="8">DNA repair protein RadC-like protein</fullName>
    </submittedName>
</protein>